<gene>
    <name evidence="3" type="ORF">CPAL_23600</name>
</gene>
<evidence type="ECO:0008006" key="5">
    <source>
        <dbReference type="Google" id="ProtNLM"/>
    </source>
</evidence>
<evidence type="ECO:0000313" key="4">
    <source>
        <dbReference type="Proteomes" id="UP000239614"/>
    </source>
</evidence>
<name>A0A2T0AMP3_9CLOT</name>
<feature type="signal peptide" evidence="2">
    <location>
        <begin position="1"/>
        <end position="24"/>
    </location>
</feature>
<protein>
    <recommendedName>
        <fullName evidence="5">SbsA Ig-like domain-containing protein</fullName>
    </recommendedName>
</protein>
<sequence>MKKVFVNMVFAFCFALMFGTKAYAQTPQQIPLTVLSNKTWTINLNKEVSATKENLEKYIYVYQEDNKKRVPLKISVDPVDKKKIYVSPKTEYESNRYFTLVVSKGLLGVKGNALKKDYTKRFRAINIFSVGKVIGNSGVYKGETVLLNSGQFNVTVVFYDGDIIKSEKVPTVWDLEEVSLSKPGVYSAKGKLMNYDPREPLFTGEFTWTVRK</sequence>
<keyword evidence="4" id="KW-1185">Reference proteome</keyword>
<keyword evidence="1 2" id="KW-0732">Signal</keyword>
<dbReference type="OrthoDB" id="1815486at2"/>
<dbReference type="Proteomes" id="UP000239614">
    <property type="component" value="Unassembled WGS sequence"/>
</dbReference>
<evidence type="ECO:0000256" key="1">
    <source>
        <dbReference type="ARBA" id="ARBA00022729"/>
    </source>
</evidence>
<feature type="chain" id="PRO_5015555559" description="SbsA Ig-like domain-containing protein" evidence="2">
    <location>
        <begin position="25"/>
        <end position="212"/>
    </location>
</feature>
<comment type="caution">
    <text evidence="3">The sequence shown here is derived from an EMBL/GenBank/DDBJ whole genome shotgun (WGS) entry which is preliminary data.</text>
</comment>
<dbReference type="Gene3D" id="2.60.40.1220">
    <property type="match status" value="1"/>
</dbReference>
<evidence type="ECO:0000256" key="2">
    <source>
        <dbReference type="SAM" id="SignalP"/>
    </source>
</evidence>
<proteinExistence type="predicted"/>
<dbReference type="AlphaFoldDB" id="A0A2T0AMP3"/>
<accession>A0A2T0AMP3</accession>
<reference evidence="3 4" key="1">
    <citation type="submission" date="2018-03" db="EMBL/GenBank/DDBJ databases">
        <title>Genome sequence of Clostridium thermopalmarium DSM 5974.</title>
        <authorList>
            <person name="Poehlein A."/>
            <person name="Daniel R."/>
        </authorList>
    </citation>
    <scope>NUCLEOTIDE SEQUENCE [LARGE SCALE GENOMIC DNA]</scope>
    <source>
        <strain evidence="3 4">DSM 5974</strain>
    </source>
</reference>
<dbReference type="RefSeq" id="WP_106024693.1">
    <property type="nucleotide sequence ID" value="NZ_PVXN01000058.1"/>
</dbReference>
<evidence type="ECO:0000313" key="3">
    <source>
        <dbReference type="EMBL" id="PRR70139.1"/>
    </source>
</evidence>
<dbReference type="InterPro" id="IPR014755">
    <property type="entry name" value="Cu-Rt/internalin_Ig-like"/>
</dbReference>
<organism evidence="3 4">
    <name type="scientific">Clostridium thermopalmarium DSM 5974</name>
    <dbReference type="NCBI Taxonomy" id="1121340"/>
    <lineage>
        <taxon>Bacteria</taxon>
        <taxon>Bacillati</taxon>
        <taxon>Bacillota</taxon>
        <taxon>Clostridia</taxon>
        <taxon>Eubacteriales</taxon>
        <taxon>Clostridiaceae</taxon>
        <taxon>Clostridium</taxon>
    </lineage>
</organism>
<dbReference type="EMBL" id="PVXN01000058">
    <property type="protein sequence ID" value="PRR70139.1"/>
    <property type="molecule type" value="Genomic_DNA"/>
</dbReference>